<dbReference type="Proteomes" id="UP000635726">
    <property type="component" value="Unassembled WGS sequence"/>
</dbReference>
<keyword evidence="2" id="KW-0472">Membrane</keyword>
<dbReference type="AlphaFoldDB" id="A0A917UPI8"/>
<dbReference type="InterPro" id="IPR019734">
    <property type="entry name" value="TPR_rpt"/>
</dbReference>
<evidence type="ECO:0000313" key="3">
    <source>
        <dbReference type="EMBL" id="GGJ72431.1"/>
    </source>
</evidence>
<dbReference type="PANTHER" id="PTHR44809">
    <property type="match status" value="1"/>
</dbReference>
<feature type="transmembrane region" description="Helical" evidence="2">
    <location>
        <begin position="263"/>
        <end position="280"/>
    </location>
</feature>
<accession>A0A917UPI8</accession>
<proteinExistence type="predicted"/>
<feature type="repeat" description="TPR" evidence="1">
    <location>
        <begin position="138"/>
        <end position="171"/>
    </location>
</feature>
<dbReference type="InterPro" id="IPR052943">
    <property type="entry name" value="TMTC_O-mannosyl-trnsfr"/>
</dbReference>
<gene>
    <name evidence="3" type="ORF">GCM10008939_16050</name>
</gene>
<dbReference type="EMBL" id="BMOE01000004">
    <property type="protein sequence ID" value="GGJ72431.1"/>
    <property type="molecule type" value="Genomic_DNA"/>
</dbReference>
<keyword evidence="1" id="KW-0802">TPR repeat</keyword>
<sequence>MTAEPAAPHGGPAPTPQPELNLDWAGYLRAGEYRRALAAARVGNADMPVQDALEVLFDLQEAVRARRLLVAQRLAERLPDLLNDMGAADARTLREHAPPDALHAALEALLGADRERLSDDAALRERLQPALTQPLTRAEALNTLGVLHALQDREGQARQSFGEAIAHDPGHYRALTNLGNMALEGGDAAGAETLYRQSIALNADYSGAQHNLGVALRRQGRLAESVKAIKKGQRLAVRQSQREQQDELKGDPRTRKAVQTARIVMLVLVVIVVLFIVRGHV</sequence>
<dbReference type="PROSITE" id="PS50005">
    <property type="entry name" value="TPR"/>
    <property type="match status" value="1"/>
</dbReference>
<dbReference type="PANTHER" id="PTHR44809:SF1">
    <property type="entry name" value="PROTEIN O-MANNOSYL-TRANSFERASE TMTC1"/>
    <property type="match status" value="1"/>
</dbReference>
<reference evidence="3" key="1">
    <citation type="journal article" date="2014" name="Int. J. Syst. Evol. Microbiol.">
        <title>Complete genome sequence of Corynebacterium casei LMG S-19264T (=DSM 44701T), isolated from a smear-ripened cheese.</title>
        <authorList>
            <consortium name="US DOE Joint Genome Institute (JGI-PGF)"/>
            <person name="Walter F."/>
            <person name="Albersmeier A."/>
            <person name="Kalinowski J."/>
            <person name="Ruckert C."/>
        </authorList>
    </citation>
    <scope>NUCLEOTIDE SEQUENCE</scope>
    <source>
        <strain evidence="3">JCM 14371</strain>
    </source>
</reference>
<comment type="caution">
    <text evidence="3">The sequence shown here is derived from an EMBL/GenBank/DDBJ whole genome shotgun (WGS) entry which is preliminary data.</text>
</comment>
<keyword evidence="2" id="KW-0812">Transmembrane</keyword>
<evidence type="ECO:0000256" key="1">
    <source>
        <dbReference type="PROSITE-ProRule" id="PRU00339"/>
    </source>
</evidence>
<dbReference type="Gene3D" id="1.25.40.10">
    <property type="entry name" value="Tetratricopeptide repeat domain"/>
    <property type="match status" value="1"/>
</dbReference>
<protein>
    <recommendedName>
        <fullName evidence="5">Tetratricopeptide repeat protein</fullName>
    </recommendedName>
</protein>
<dbReference type="SUPFAM" id="SSF48452">
    <property type="entry name" value="TPR-like"/>
    <property type="match status" value="1"/>
</dbReference>
<dbReference type="RefSeq" id="WP_188962073.1">
    <property type="nucleotide sequence ID" value="NZ_BMOE01000004.1"/>
</dbReference>
<evidence type="ECO:0008006" key="5">
    <source>
        <dbReference type="Google" id="ProtNLM"/>
    </source>
</evidence>
<name>A0A917UPI8_9DEIO</name>
<keyword evidence="2" id="KW-1133">Transmembrane helix</keyword>
<evidence type="ECO:0000256" key="2">
    <source>
        <dbReference type="SAM" id="Phobius"/>
    </source>
</evidence>
<dbReference type="Pfam" id="PF13374">
    <property type="entry name" value="TPR_10"/>
    <property type="match status" value="1"/>
</dbReference>
<dbReference type="Pfam" id="PF13432">
    <property type="entry name" value="TPR_16"/>
    <property type="match status" value="1"/>
</dbReference>
<dbReference type="SMART" id="SM00028">
    <property type="entry name" value="TPR"/>
    <property type="match status" value="3"/>
</dbReference>
<dbReference type="InterPro" id="IPR011990">
    <property type="entry name" value="TPR-like_helical_dom_sf"/>
</dbReference>
<evidence type="ECO:0000313" key="4">
    <source>
        <dbReference type="Proteomes" id="UP000635726"/>
    </source>
</evidence>
<keyword evidence="4" id="KW-1185">Reference proteome</keyword>
<reference evidence="3" key="2">
    <citation type="submission" date="2020-09" db="EMBL/GenBank/DDBJ databases">
        <authorList>
            <person name="Sun Q."/>
            <person name="Ohkuma M."/>
        </authorList>
    </citation>
    <scope>NUCLEOTIDE SEQUENCE</scope>
    <source>
        <strain evidence="3">JCM 14371</strain>
    </source>
</reference>
<organism evidence="3 4">
    <name type="scientific">Deinococcus aquiradiocola</name>
    <dbReference type="NCBI Taxonomy" id="393059"/>
    <lineage>
        <taxon>Bacteria</taxon>
        <taxon>Thermotogati</taxon>
        <taxon>Deinococcota</taxon>
        <taxon>Deinococci</taxon>
        <taxon>Deinococcales</taxon>
        <taxon>Deinococcaceae</taxon>
        <taxon>Deinococcus</taxon>
    </lineage>
</organism>